<dbReference type="GeneID" id="19395402"/>
<evidence type="ECO:0008006" key="4">
    <source>
        <dbReference type="Google" id="ProtNLM"/>
    </source>
</evidence>
<dbReference type="STRING" id="671987.R0IMC3"/>
<protein>
    <recommendedName>
        <fullName evidence="4">Mitochondrial K+-H+ exchange-related-domain-containing protein</fullName>
    </recommendedName>
</protein>
<dbReference type="eggNOG" id="KOG4539">
    <property type="taxonomic scope" value="Eukaryota"/>
</dbReference>
<keyword evidence="1" id="KW-1133">Transmembrane helix</keyword>
<feature type="transmembrane region" description="Helical" evidence="1">
    <location>
        <begin position="131"/>
        <end position="150"/>
    </location>
</feature>
<evidence type="ECO:0000313" key="2">
    <source>
        <dbReference type="EMBL" id="EOA86145.1"/>
    </source>
</evidence>
<dbReference type="EMBL" id="KB908604">
    <property type="protein sequence ID" value="EOA86145.1"/>
    <property type="molecule type" value="Genomic_DNA"/>
</dbReference>
<name>R0IMC3_EXST2</name>
<evidence type="ECO:0000256" key="1">
    <source>
        <dbReference type="SAM" id="Phobius"/>
    </source>
</evidence>
<dbReference type="GO" id="GO:1902600">
    <property type="term" value="P:proton transmembrane transport"/>
    <property type="evidence" value="ECO:0007669"/>
    <property type="project" value="TreeGrafter"/>
</dbReference>
<dbReference type="Proteomes" id="UP000016935">
    <property type="component" value="Unassembled WGS sequence"/>
</dbReference>
<dbReference type="RefSeq" id="XP_008026155.1">
    <property type="nucleotide sequence ID" value="XM_008027964.1"/>
</dbReference>
<keyword evidence="3" id="KW-1185">Reference proteome</keyword>
<accession>R0IMC3</accession>
<dbReference type="Pfam" id="PF10173">
    <property type="entry name" value="Mit_KHE1"/>
    <property type="match status" value="1"/>
</dbReference>
<dbReference type="GO" id="GO:0005743">
    <property type="term" value="C:mitochondrial inner membrane"/>
    <property type="evidence" value="ECO:0007669"/>
    <property type="project" value="TreeGrafter"/>
</dbReference>
<dbReference type="AlphaFoldDB" id="R0IMC3"/>
<reference evidence="2 3" key="1">
    <citation type="journal article" date="2012" name="PLoS Pathog.">
        <title>Diverse lifestyles and strategies of plant pathogenesis encoded in the genomes of eighteen Dothideomycetes fungi.</title>
        <authorList>
            <person name="Ohm R.A."/>
            <person name="Feau N."/>
            <person name="Henrissat B."/>
            <person name="Schoch C.L."/>
            <person name="Horwitz B.A."/>
            <person name="Barry K.W."/>
            <person name="Condon B.J."/>
            <person name="Copeland A.C."/>
            <person name="Dhillon B."/>
            <person name="Glaser F."/>
            <person name="Hesse C.N."/>
            <person name="Kosti I."/>
            <person name="LaButti K."/>
            <person name="Lindquist E.A."/>
            <person name="Lucas S."/>
            <person name="Salamov A.A."/>
            <person name="Bradshaw R.E."/>
            <person name="Ciuffetti L."/>
            <person name="Hamelin R.C."/>
            <person name="Kema G.H.J."/>
            <person name="Lawrence C."/>
            <person name="Scott J.A."/>
            <person name="Spatafora J.W."/>
            <person name="Turgeon B.G."/>
            <person name="de Wit P.J.G.M."/>
            <person name="Zhong S."/>
            <person name="Goodwin S.B."/>
            <person name="Grigoriev I.V."/>
        </authorList>
    </citation>
    <scope>NUCLEOTIDE SEQUENCE [LARGE SCALE GENOMIC DNA]</scope>
    <source>
        <strain evidence="3">28A</strain>
    </source>
</reference>
<organism evidence="2 3">
    <name type="scientific">Exserohilum turcicum (strain 28A)</name>
    <name type="common">Northern leaf blight fungus</name>
    <name type="synonym">Setosphaeria turcica</name>
    <dbReference type="NCBI Taxonomy" id="671987"/>
    <lineage>
        <taxon>Eukaryota</taxon>
        <taxon>Fungi</taxon>
        <taxon>Dikarya</taxon>
        <taxon>Ascomycota</taxon>
        <taxon>Pezizomycotina</taxon>
        <taxon>Dothideomycetes</taxon>
        <taxon>Pleosporomycetidae</taxon>
        <taxon>Pleosporales</taxon>
        <taxon>Pleosporineae</taxon>
        <taxon>Pleosporaceae</taxon>
        <taxon>Exserohilum</taxon>
    </lineage>
</organism>
<dbReference type="GO" id="GO:0006813">
    <property type="term" value="P:potassium ion transport"/>
    <property type="evidence" value="ECO:0007669"/>
    <property type="project" value="TreeGrafter"/>
</dbReference>
<gene>
    <name evidence="2" type="ORF">SETTUDRAFT_110190</name>
</gene>
<keyword evidence="1" id="KW-0472">Membrane</keyword>
<dbReference type="InterPro" id="IPR018786">
    <property type="entry name" value="Mit_KHE1"/>
</dbReference>
<proteinExistence type="predicted"/>
<keyword evidence="1" id="KW-0812">Transmembrane</keyword>
<dbReference type="HOGENOM" id="CLU_043838_2_0_1"/>
<reference evidence="2 3" key="2">
    <citation type="journal article" date="2013" name="PLoS Genet.">
        <title>Comparative genome structure, secondary metabolite, and effector coding capacity across Cochliobolus pathogens.</title>
        <authorList>
            <person name="Condon B.J."/>
            <person name="Leng Y."/>
            <person name="Wu D."/>
            <person name="Bushley K.E."/>
            <person name="Ohm R.A."/>
            <person name="Otillar R."/>
            <person name="Martin J."/>
            <person name="Schackwitz W."/>
            <person name="Grimwood J."/>
            <person name="MohdZainudin N."/>
            <person name="Xue C."/>
            <person name="Wang R."/>
            <person name="Manning V.A."/>
            <person name="Dhillon B."/>
            <person name="Tu Z.J."/>
            <person name="Steffenson B.J."/>
            <person name="Salamov A."/>
            <person name="Sun H."/>
            <person name="Lowry S."/>
            <person name="LaButti K."/>
            <person name="Han J."/>
            <person name="Copeland A."/>
            <person name="Lindquist E."/>
            <person name="Barry K."/>
            <person name="Schmutz J."/>
            <person name="Baker S.E."/>
            <person name="Ciuffetti L.M."/>
            <person name="Grigoriev I.V."/>
            <person name="Zhong S."/>
            <person name="Turgeon B.G."/>
        </authorList>
    </citation>
    <scope>NUCLEOTIDE SEQUENCE [LARGE SCALE GENOMIC DNA]</scope>
    <source>
        <strain evidence="3">28A</strain>
    </source>
</reference>
<dbReference type="OrthoDB" id="5562676at2759"/>
<sequence length="324" mass="37535">MRLFLLPISTRRSLIYCETLHEKAPRDRSLYDKITIKASETWVAWEKDPKAIWDWKRKVTFYGNHALKRIPYEEWGLKTIPPLTARRKHEIRTGTAHYEVLFPGRYLPQDRVPTLLHRLAKEKQNMHRTKLIWSVVIMPFTAPFMLVPVIPNLPFFYVLYRAWSHWKALGGSKHLEFLLRHNLPKPNPSCTLDELYTAGLMYPTRALSRAAPRPTPQQANEVAAVVHQQTNNETEDVMVLQRWNGKLIAEHFNLPDMEVEIERAVGQVEGAIKSKEERIEEKLEQEMAAGGNGMRAKDTLPKEILETIHEKAEHVADAGQEGRN</sequence>
<evidence type="ECO:0000313" key="3">
    <source>
        <dbReference type="Proteomes" id="UP000016935"/>
    </source>
</evidence>
<dbReference type="PANTHER" id="PTHR28062">
    <property type="entry name" value="K+-H+ EXCHANGE-LIKE PROTEIN"/>
    <property type="match status" value="1"/>
</dbReference>
<dbReference type="PANTHER" id="PTHR28062:SF1">
    <property type="entry name" value="TRANSMEMBRANE PROTEIN"/>
    <property type="match status" value="1"/>
</dbReference>